<comment type="caution">
    <text evidence="3">The sequence shown here is derived from an EMBL/GenBank/DDBJ whole genome shotgun (WGS) entry which is preliminary data.</text>
</comment>
<organism evidence="3 4">
    <name type="scientific">Duganella phyllosphaerae</name>
    <dbReference type="NCBI Taxonomy" id="762836"/>
    <lineage>
        <taxon>Bacteria</taxon>
        <taxon>Pseudomonadati</taxon>
        <taxon>Pseudomonadota</taxon>
        <taxon>Betaproteobacteria</taxon>
        <taxon>Burkholderiales</taxon>
        <taxon>Oxalobacteraceae</taxon>
        <taxon>Telluria group</taxon>
        <taxon>Duganella</taxon>
    </lineage>
</organism>
<dbReference type="Pfam" id="PF07589">
    <property type="entry name" value="PEP-CTERM"/>
    <property type="match status" value="1"/>
</dbReference>
<feature type="domain" description="Ice-binding protein C-terminal" evidence="2">
    <location>
        <begin position="185"/>
        <end position="209"/>
    </location>
</feature>
<gene>
    <name evidence="3" type="ORF">DUPY_26100</name>
</gene>
<evidence type="ECO:0000313" key="4">
    <source>
        <dbReference type="Proteomes" id="UP000175989"/>
    </source>
</evidence>
<keyword evidence="1" id="KW-0732">Signal</keyword>
<keyword evidence="4" id="KW-1185">Reference proteome</keyword>
<evidence type="ECO:0000313" key="3">
    <source>
        <dbReference type="EMBL" id="OEZ99566.1"/>
    </source>
</evidence>
<evidence type="ECO:0000259" key="2">
    <source>
        <dbReference type="Pfam" id="PF07589"/>
    </source>
</evidence>
<dbReference type="NCBIfam" id="NF038129">
    <property type="entry name" value="PEP_NF038129"/>
    <property type="match status" value="1"/>
</dbReference>
<protein>
    <submittedName>
        <fullName evidence="3">PEP-CTERM motif protein</fullName>
    </submittedName>
</protein>
<dbReference type="OrthoDB" id="8756107at2"/>
<sequence length="216" mass="22153">MRLTFKKILLAAVLSTSAAFVSAETLRVEIDTSSFTHQGWIDLMFNASSGNAASSTAQLSNFVGFNTQFVPELSGQTSGSLASGYTMGNLNGTADIFHAVNFGGKIGFDVDFAGSIGSAINRSLSTLSVALYGADQSTLLGHGDPASGALVQLYWLSPTSTAASSVTTRVFDSMASVGAATAISPVPEPSAWLTMGAGLGLLGLIGRRKRAAAFAV</sequence>
<dbReference type="RefSeq" id="WP_070248705.1">
    <property type="nucleotide sequence ID" value="NZ_LROM01000087.1"/>
</dbReference>
<evidence type="ECO:0000256" key="1">
    <source>
        <dbReference type="SAM" id="SignalP"/>
    </source>
</evidence>
<dbReference type="Proteomes" id="UP000175989">
    <property type="component" value="Unassembled WGS sequence"/>
</dbReference>
<accession>A0A1E7WKG9</accession>
<dbReference type="AlphaFoldDB" id="A0A1E7WKG9"/>
<proteinExistence type="predicted"/>
<reference evidence="4" key="1">
    <citation type="journal article" date="2016" name="Front. Microbiol.">
        <title>Molecular Keys to the Janthinobacterium and Duganella spp. Interaction with the Plant Pathogen Fusarium graminearum.</title>
        <authorList>
            <person name="Haack F.S."/>
            <person name="Poehlein A."/>
            <person name="Kroger C."/>
            <person name="Voigt C.A."/>
            <person name="Piepenbring M."/>
            <person name="Bode H.B."/>
            <person name="Daniel R."/>
            <person name="Schafer W."/>
            <person name="Streit W.R."/>
        </authorList>
    </citation>
    <scope>NUCLEOTIDE SEQUENCE [LARGE SCALE GENOMIC DNA]</scope>
    <source>
        <strain evidence="4">T54</strain>
    </source>
</reference>
<feature type="chain" id="PRO_5009207187" evidence="1">
    <location>
        <begin position="24"/>
        <end position="216"/>
    </location>
</feature>
<dbReference type="InterPro" id="IPR013424">
    <property type="entry name" value="Ice-binding_C"/>
</dbReference>
<feature type="signal peptide" evidence="1">
    <location>
        <begin position="1"/>
        <end position="23"/>
    </location>
</feature>
<name>A0A1E7WKG9_9BURK</name>
<dbReference type="EMBL" id="LROM01000087">
    <property type="protein sequence ID" value="OEZ99566.1"/>
    <property type="molecule type" value="Genomic_DNA"/>
</dbReference>
<dbReference type="NCBIfam" id="TIGR02595">
    <property type="entry name" value="PEP_CTERM"/>
    <property type="match status" value="1"/>
</dbReference>